<name>A0A1E3BJD9_ASPCR</name>
<feature type="compositionally biased region" description="Acidic residues" evidence="1">
    <location>
        <begin position="152"/>
        <end position="171"/>
    </location>
</feature>
<dbReference type="EMBL" id="JXNT01000003">
    <property type="protein sequence ID" value="ODM20496.1"/>
    <property type="molecule type" value="Genomic_DNA"/>
</dbReference>
<feature type="region of interest" description="Disordered" evidence="1">
    <location>
        <begin position="1"/>
        <end position="431"/>
    </location>
</feature>
<protein>
    <submittedName>
        <fullName evidence="2">Uncharacterized protein</fullName>
    </submittedName>
</protein>
<dbReference type="AlphaFoldDB" id="A0A1E3BJD9"/>
<feature type="compositionally biased region" description="Acidic residues" evidence="1">
    <location>
        <begin position="328"/>
        <end position="342"/>
    </location>
</feature>
<reference evidence="2 3" key="1">
    <citation type="journal article" date="2016" name="BMC Genomics">
        <title>Comparative genomic and transcriptomic analyses of the Fuzhuan brick tea-fermentation fungus Aspergillus cristatus.</title>
        <authorList>
            <person name="Ge Y."/>
            <person name="Wang Y."/>
            <person name="Liu Y."/>
            <person name="Tan Y."/>
            <person name="Ren X."/>
            <person name="Zhang X."/>
            <person name="Hyde K.D."/>
            <person name="Liu Y."/>
            <person name="Liu Z."/>
        </authorList>
    </citation>
    <scope>NUCLEOTIDE SEQUENCE [LARGE SCALE GENOMIC DNA]</scope>
    <source>
        <strain evidence="2 3">GZAAS20.1005</strain>
    </source>
</reference>
<feature type="compositionally biased region" description="Polar residues" evidence="1">
    <location>
        <begin position="12"/>
        <end position="32"/>
    </location>
</feature>
<feature type="compositionally biased region" description="Low complexity" evidence="1">
    <location>
        <begin position="187"/>
        <end position="199"/>
    </location>
</feature>
<feature type="compositionally biased region" description="Polar residues" evidence="1">
    <location>
        <begin position="214"/>
        <end position="227"/>
    </location>
</feature>
<feature type="compositionally biased region" description="Basic residues" evidence="1">
    <location>
        <begin position="1"/>
        <end position="11"/>
    </location>
</feature>
<feature type="compositionally biased region" description="Basic and acidic residues" evidence="1">
    <location>
        <begin position="233"/>
        <end position="245"/>
    </location>
</feature>
<feature type="compositionally biased region" description="Low complexity" evidence="1">
    <location>
        <begin position="261"/>
        <end position="272"/>
    </location>
</feature>
<proteinExistence type="predicted"/>
<gene>
    <name evidence="2" type="ORF">SI65_03549</name>
</gene>
<dbReference type="STRING" id="573508.A0A1E3BJD9"/>
<feature type="compositionally biased region" description="Basic residues" evidence="1">
    <location>
        <begin position="313"/>
        <end position="322"/>
    </location>
</feature>
<organism evidence="2 3">
    <name type="scientific">Aspergillus cristatus</name>
    <name type="common">Chinese Fuzhuan brick tea-fermentation fungus</name>
    <name type="synonym">Eurotium cristatum</name>
    <dbReference type="NCBI Taxonomy" id="573508"/>
    <lineage>
        <taxon>Eukaryota</taxon>
        <taxon>Fungi</taxon>
        <taxon>Dikarya</taxon>
        <taxon>Ascomycota</taxon>
        <taxon>Pezizomycotina</taxon>
        <taxon>Eurotiomycetes</taxon>
        <taxon>Eurotiomycetidae</taxon>
        <taxon>Eurotiales</taxon>
        <taxon>Aspergillaceae</taxon>
        <taxon>Aspergillus</taxon>
        <taxon>Aspergillus subgen. Aspergillus</taxon>
    </lineage>
</organism>
<dbReference type="OrthoDB" id="5423493at2759"/>
<evidence type="ECO:0000313" key="3">
    <source>
        <dbReference type="Proteomes" id="UP000094569"/>
    </source>
</evidence>
<evidence type="ECO:0000256" key="1">
    <source>
        <dbReference type="SAM" id="MobiDB-lite"/>
    </source>
</evidence>
<accession>A0A1E3BJD9</accession>
<feature type="compositionally biased region" description="Basic residues" evidence="1">
    <location>
        <begin position="367"/>
        <end position="378"/>
    </location>
</feature>
<keyword evidence="3" id="KW-1185">Reference proteome</keyword>
<dbReference type="VEuPathDB" id="FungiDB:SI65_03549"/>
<comment type="caution">
    <text evidence="2">The sequence shown here is derived from an EMBL/GenBank/DDBJ whole genome shotgun (WGS) entry which is preliminary data.</text>
</comment>
<dbReference type="Proteomes" id="UP000094569">
    <property type="component" value="Unassembled WGS sequence"/>
</dbReference>
<feature type="compositionally biased region" description="Low complexity" evidence="1">
    <location>
        <begin position="404"/>
        <end position="416"/>
    </location>
</feature>
<sequence>MPRPAIRRNRKAPQTSAKQTANHQSASGNDNLESAIASELPSNHGENVDNASHPIDGAEALTMAQHMKNQTPMSKSHEQAIESSPMGERAATGSRPPTRARGYSSTLSLAGRKGDMSSKIPGTPAFESSVLSNFRRRARQPSILQMMQTEDGSSDLDDDDFLGGLSPEDESTPLNVSRGKSLILKNAASPSAESLSPSSDKSRKRKRAPEELQVPQSPLNVVESTPIGSPDRGTQENEAHDRTDTPRPVVSPEAFSQTVVPPMSSSAPQSPARIDLALAERASPVTLESTKEPSGRLNAQGHLSTADLQSKLLPRRRQRRRRQNDSDISNDDDKSDDDDDELNYLPSRKPIKSRGKQTDPPNPSKNTRTKPTKQKKPLSKPSKGGITYSSATRATDVDKENQPDDMSSPLSSALDSDAFDSDVSISESTDKGDFMSEELRLQAKKFAEVDDWQMEFEDVTSTAGSQGSPFR</sequence>
<evidence type="ECO:0000313" key="2">
    <source>
        <dbReference type="EMBL" id="ODM20496.1"/>
    </source>
</evidence>